<sequence>MARTIRGNALDKLARLSAQSLTTTSPNNDFERLYKRCSSTSKASNGATGVKIHELEAILALCKAAPFVESIEVASPLLDRLATYLPGVYAQVLLPSPSLREIQPSPYEVFSYNLTSAILQLGAHHDQLRSKVTDTLASYVQGWGATAAELSAVQLDDDERSDFAEDGELSQVIIHSLSLLGFLDAAAEHARCWNAYERLQFVQDVKAALSEQFFLAFETALSIARNAHSHQHGLREWKRYTKHYAAIGRPLGAMILHDSFLKVVVTSASLLVETPARNPRESILDHLQTSYNKNRATGDTSEDALAEGLTRIAIDEMNGLENDVDYLQRVGSAWQQRQASSVKAKIITTYLCCTVYDEGIADEDVLLTWLDNVLNDPTQSADHDLASAALKCMAILAKISPSTASTLGRSLPRLIVQANFDHRTSSVAADSLAAVLSLLPQDAIITTLYSLGNVISAGPAIAGASSASPSLNGTGNTLRTPGIYAHQSNGSTISLTPSDVEEPHHVHTTIVDTVVSVASKCKDEKITALALSMLVQKIGRASKVVDVKIITDAALLGIYTPPAEFRSLLKLYNTLCHDALIKDDVVTLEAVGAVRVAEYCTLTFARS</sequence>
<protein>
    <submittedName>
        <fullName evidence="1">Phosphatidylinositol 4-kinase stt4</fullName>
    </submittedName>
</protein>
<evidence type="ECO:0000313" key="2">
    <source>
        <dbReference type="Proteomes" id="UP001521222"/>
    </source>
</evidence>
<proteinExistence type="predicted"/>
<dbReference type="EMBL" id="JAKIXB020000002">
    <property type="protein sequence ID" value="KAL1611235.1"/>
    <property type="molecule type" value="Genomic_DNA"/>
</dbReference>
<reference evidence="1 2" key="1">
    <citation type="submission" date="2024-02" db="EMBL/GenBank/DDBJ databases">
        <title>De novo assembly and annotation of 12 fungi associated with fruit tree decline syndrome in Ontario, Canada.</title>
        <authorList>
            <person name="Sulman M."/>
            <person name="Ellouze W."/>
            <person name="Ilyukhin E."/>
        </authorList>
    </citation>
    <scope>NUCLEOTIDE SEQUENCE [LARGE SCALE GENOMIC DNA]</scope>
    <source>
        <strain evidence="1 2">M97-236</strain>
    </source>
</reference>
<name>A0ABR3S3H4_9PLEO</name>
<organism evidence="1 2">
    <name type="scientific">Nothophoma quercina</name>
    <dbReference type="NCBI Taxonomy" id="749835"/>
    <lineage>
        <taxon>Eukaryota</taxon>
        <taxon>Fungi</taxon>
        <taxon>Dikarya</taxon>
        <taxon>Ascomycota</taxon>
        <taxon>Pezizomycotina</taxon>
        <taxon>Dothideomycetes</taxon>
        <taxon>Pleosporomycetidae</taxon>
        <taxon>Pleosporales</taxon>
        <taxon>Pleosporineae</taxon>
        <taxon>Didymellaceae</taxon>
        <taxon>Nothophoma</taxon>
    </lineage>
</organism>
<dbReference type="Proteomes" id="UP001521222">
    <property type="component" value="Unassembled WGS sequence"/>
</dbReference>
<accession>A0ABR3S3H4</accession>
<keyword evidence="2" id="KW-1185">Reference proteome</keyword>
<evidence type="ECO:0000313" key="1">
    <source>
        <dbReference type="EMBL" id="KAL1611235.1"/>
    </source>
</evidence>
<comment type="caution">
    <text evidence="1">The sequence shown here is derived from an EMBL/GenBank/DDBJ whole genome shotgun (WGS) entry which is preliminary data.</text>
</comment>
<gene>
    <name evidence="1" type="primary">STT4_1</name>
    <name evidence="1" type="ORF">SLS59_000876</name>
</gene>